<gene>
    <name evidence="1" type="ORF">XF4B_71580</name>
</gene>
<dbReference type="AlphaFoldDB" id="A0A809ZEB2"/>
<name>A0A809ZEB2_9BRAD</name>
<proteinExistence type="predicted"/>
<sequence>MDDIEDHAEAALGRQHDAAIVIVHSLAQHRKRLLGGLSQRDIGAHPRDLGYEPARLGPIGRLRRPQALERQFPGFKPFHHARNV</sequence>
<organism evidence="1">
    <name type="scientific">Bradyrhizobium diazoefficiens</name>
    <dbReference type="NCBI Taxonomy" id="1355477"/>
    <lineage>
        <taxon>Bacteria</taxon>
        <taxon>Pseudomonadati</taxon>
        <taxon>Pseudomonadota</taxon>
        <taxon>Alphaproteobacteria</taxon>
        <taxon>Hyphomicrobiales</taxon>
        <taxon>Nitrobacteraceae</taxon>
        <taxon>Bradyrhizobium</taxon>
    </lineage>
</organism>
<reference evidence="1" key="1">
    <citation type="submission" date="2020-05" db="EMBL/GenBank/DDBJ databases">
        <title>Complete genome sequence of Bradyrhizobium diazoefficiens XF4 isolated from soybean nodule.</title>
        <authorList>
            <person name="Noda R."/>
            <person name="Kakizaki K."/>
            <person name="Minamisawa K."/>
        </authorList>
    </citation>
    <scope>NUCLEOTIDE SEQUENCE</scope>
    <source>
        <strain evidence="1">XF4</strain>
    </source>
</reference>
<accession>A0A809ZEB2</accession>
<evidence type="ECO:0000313" key="1">
    <source>
        <dbReference type="EMBL" id="BCE50809.1"/>
    </source>
</evidence>
<protein>
    <submittedName>
        <fullName evidence="1">Uncharacterized protein</fullName>
    </submittedName>
</protein>
<dbReference type="EMBL" id="AP023094">
    <property type="protein sequence ID" value="BCE50809.1"/>
    <property type="molecule type" value="Genomic_DNA"/>
</dbReference>